<feature type="DNA-binding region" description="OmpR/PhoB-type" evidence="6">
    <location>
        <begin position="1"/>
        <end position="103"/>
    </location>
</feature>
<dbReference type="InterPro" id="IPR036388">
    <property type="entry name" value="WH-like_DNA-bd_sf"/>
</dbReference>
<evidence type="ECO:0000256" key="3">
    <source>
        <dbReference type="ARBA" id="ARBA00023015"/>
    </source>
</evidence>
<keyword evidence="2" id="KW-0902">Two-component regulatory system</keyword>
<dbReference type="SMART" id="SM01043">
    <property type="entry name" value="BTAD"/>
    <property type="match status" value="1"/>
</dbReference>
<comment type="similarity">
    <text evidence="1">Belongs to the AfsR/DnrI/RedD regulatory family.</text>
</comment>
<reference evidence="8 11" key="2">
    <citation type="submission" date="2021-07" db="EMBL/GenBank/DDBJ databases">
        <title>Sequencing Streptomyces halstedii LGO-A4 genome an citrus endophytic actinomycete.</title>
        <authorList>
            <person name="Samborskyy M."/>
            <person name="Scott N."/>
            <person name="Deglau R."/>
            <person name="Dickens S."/>
            <person name="Oliveira L.G."/>
        </authorList>
    </citation>
    <scope>NUCLEOTIDE SEQUENCE [LARGE SCALE GENOMIC DNA]</scope>
    <source>
        <strain evidence="8 11">LGO-A4</strain>
    </source>
</reference>
<evidence type="ECO:0000313" key="8">
    <source>
        <dbReference type="EMBL" id="MBV7673619.1"/>
    </source>
</evidence>
<accession>A0A6N9UD13</accession>
<dbReference type="AlphaFoldDB" id="A0A6N9UD13"/>
<dbReference type="GO" id="GO:0003677">
    <property type="term" value="F:DNA binding"/>
    <property type="evidence" value="ECO:0007669"/>
    <property type="project" value="UniProtKB-UniRule"/>
</dbReference>
<dbReference type="GO" id="GO:0006355">
    <property type="term" value="P:regulation of DNA-templated transcription"/>
    <property type="evidence" value="ECO:0007669"/>
    <property type="project" value="InterPro"/>
</dbReference>
<feature type="domain" description="OmpR/PhoB-type" evidence="7">
    <location>
        <begin position="1"/>
        <end position="103"/>
    </location>
</feature>
<dbReference type="CDD" id="cd15831">
    <property type="entry name" value="BTAD"/>
    <property type="match status" value="1"/>
</dbReference>
<name>A0A6N9UD13_STRHA</name>
<dbReference type="GO" id="GO:0000160">
    <property type="term" value="P:phosphorelay signal transduction system"/>
    <property type="evidence" value="ECO:0007669"/>
    <property type="project" value="UniProtKB-KW"/>
</dbReference>
<keyword evidence="11" id="KW-1185">Reference proteome</keyword>
<dbReference type="SMART" id="SM00862">
    <property type="entry name" value="Trans_reg_C"/>
    <property type="match status" value="1"/>
</dbReference>
<dbReference type="EMBL" id="JAHUVW010000002">
    <property type="protein sequence ID" value="MBV7673619.1"/>
    <property type="molecule type" value="Genomic_DNA"/>
</dbReference>
<dbReference type="PANTHER" id="PTHR35807:SF1">
    <property type="entry name" value="TRANSCRIPTIONAL REGULATOR REDD"/>
    <property type="match status" value="1"/>
</dbReference>
<dbReference type="Proteomes" id="UP000735541">
    <property type="component" value="Unassembled WGS sequence"/>
</dbReference>
<dbReference type="Pfam" id="PF03704">
    <property type="entry name" value="BTAD"/>
    <property type="match status" value="1"/>
</dbReference>
<reference evidence="9 10" key="1">
    <citation type="submission" date="2020-01" db="EMBL/GenBank/DDBJ databases">
        <title>Insect and environment-associated Actinomycetes.</title>
        <authorList>
            <person name="Currrie C."/>
            <person name="Chevrette M."/>
            <person name="Carlson C."/>
            <person name="Stubbendieck R."/>
            <person name="Wendt-Pienkowski E."/>
        </authorList>
    </citation>
    <scope>NUCLEOTIDE SEQUENCE [LARGE SCALE GENOMIC DNA]</scope>
    <source>
        <strain evidence="9 10">SID11342</strain>
    </source>
</reference>
<dbReference type="InterPro" id="IPR051677">
    <property type="entry name" value="AfsR-DnrI-RedD_regulator"/>
</dbReference>
<dbReference type="PANTHER" id="PTHR35807">
    <property type="entry name" value="TRANSCRIPTIONAL REGULATOR REDD-RELATED"/>
    <property type="match status" value="1"/>
</dbReference>
<gene>
    <name evidence="9" type="ORF">G3I29_34960</name>
    <name evidence="8" type="ORF">STHAL_29665</name>
</gene>
<comment type="caution">
    <text evidence="9">The sequence shown here is derived from an EMBL/GenBank/DDBJ whole genome shotgun (WGS) entry which is preliminary data.</text>
</comment>
<evidence type="ECO:0000256" key="6">
    <source>
        <dbReference type="PROSITE-ProRule" id="PRU01091"/>
    </source>
</evidence>
<proteinExistence type="inferred from homology"/>
<evidence type="ECO:0000259" key="7">
    <source>
        <dbReference type="PROSITE" id="PS51755"/>
    </source>
</evidence>
<evidence type="ECO:0000313" key="10">
    <source>
        <dbReference type="Proteomes" id="UP000471293"/>
    </source>
</evidence>
<dbReference type="InterPro" id="IPR005158">
    <property type="entry name" value="BTAD"/>
</dbReference>
<keyword evidence="3" id="KW-0805">Transcription regulation</keyword>
<sequence length="274" mass="30156">MDIQVLGGFTARLGSTRVAPTAPKPRQVLALLALNEGRPVPTATLLEELWGARPPQSARATLQTYVLRLRELIDSASAGSTGPPGRTAKQVLVTMPGGYLLDTGGGTLDFRAFEHLTNEGYRAMAAKDRPTAARLLHAALDLWTGPALADVRPGRHLDVQVRRLEESRRCALDQRIEADLFLGRHLELLPELTVLVERYHLHESLHGQFMRALYRSGRPGEALRVYQRLRCALVRDLGIEPGAALQRLQRSIRASSDAPHDLARDARRAPAEVA</sequence>
<dbReference type="Pfam" id="PF00486">
    <property type="entry name" value="Trans_reg_C"/>
    <property type="match status" value="1"/>
</dbReference>
<dbReference type="InterPro" id="IPR016032">
    <property type="entry name" value="Sig_transdc_resp-reg_C-effctor"/>
</dbReference>
<keyword evidence="4 6" id="KW-0238">DNA-binding</keyword>
<evidence type="ECO:0000313" key="11">
    <source>
        <dbReference type="Proteomes" id="UP000735541"/>
    </source>
</evidence>
<dbReference type="EMBL" id="JAAGLQ010000727">
    <property type="protein sequence ID" value="NEA20549.1"/>
    <property type="molecule type" value="Genomic_DNA"/>
</dbReference>
<dbReference type="RefSeq" id="WP_103492791.1">
    <property type="nucleotide sequence ID" value="NZ_JAAGLQ010000727.1"/>
</dbReference>
<dbReference type="InterPro" id="IPR001867">
    <property type="entry name" value="OmpR/PhoB-type_DNA-bd"/>
</dbReference>
<evidence type="ECO:0000313" key="9">
    <source>
        <dbReference type="EMBL" id="NEA20549.1"/>
    </source>
</evidence>
<protein>
    <submittedName>
        <fullName evidence="9">AfsR/SARP family transcriptional regulator</fullName>
    </submittedName>
</protein>
<evidence type="ECO:0000256" key="2">
    <source>
        <dbReference type="ARBA" id="ARBA00023012"/>
    </source>
</evidence>
<dbReference type="Gene3D" id="1.25.40.10">
    <property type="entry name" value="Tetratricopeptide repeat domain"/>
    <property type="match status" value="1"/>
</dbReference>
<evidence type="ECO:0000256" key="1">
    <source>
        <dbReference type="ARBA" id="ARBA00005820"/>
    </source>
</evidence>
<organism evidence="9 10">
    <name type="scientific">Streptomyces halstedii</name>
    <dbReference type="NCBI Taxonomy" id="1944"/>
    <lineage>
        <taxon>Bacteria</taxon>
        <taxon>Bacillati</taxon>
        <taxon>Actinomycetota</taxon>
        <taxon>Actinomycetes</taxon>
        <taxon>Kitasatosporales</taxon>
        <taxon>Streptomycetaceae</taxon>
        <taxon>Streptomyces</taxon>
    </lineage>
</organism>
<dbReference type="Proteomes" id="UP000471293">
    <property type="component" value="Unassembled WGS sequence"/>
</dbReference>
<evidence type="ECO:0000256" key="4">
    <source>
        <dbReference type="ARBA" id="ARBA00023125"/>
    </source>
</evidence>
<keyword evidence="5" id="KW-0804">Transcription</keyword>
<dbReference type="PROSITE" id="PS51755">
    <property type="entry name" value="OMPR_PHOB"/>
    <property type="match status" value="1"/>
</dbReference>
<dbReference type="SUPFAM" id="SSF48452">
    <property type="entry name" value="TPR-like"/>
    <property type="match status" value="1"/>
</dbReference>
<dbReference type="SUPFAM" id="SSF46894">
    <property type="entry name" value="C-terminal effector domain of the bipartite response regulators"/>
    <property type="match status" value="1"/>
</dbReference>
<dbReference type="Gene3D" id="1.10.10.10">
    <property type="entry name" value="Winged helix-like DNA-binding domain superfamily/Winged helix DNA-binding domain"/>
    <property type="match status" value="1"/>
</dbReference>
<evidence type="ECO:0000256" key="5">
    <source>
        <dbReference type="ARBA" id="ARBA00023163"/>
    </source>
</evidence>
<dbReference type="InterPro" id="IPR011990">
    <property type="entry name" value="TPR-like_helical_dom_sf"/>
</dbReference>